<accession>A0A7J0BSY0</accession>
<keyword evidence="1" id="KW-0812">Transmembrane</keyword>
<evidence type="ECO:0000256" key="1">
    <source>
        <dbReference type="SAM" id="Phobius"/>
    </source>
</evidence>
<keyword evidence="1" id="KW-1133">Transmembrane helix</keyword>
<proteinExistence type="predicted"/>
<dbReference type="RefSeq" id="WP_174408795.1">
    <property type="nucleotide sequence ID" value="NZ_BLVP01000002.1"/>
</dbReference>
<feature type="transmembrane region" description="Helical" evidence="1">
    <location>
        <begin position="46"/>
        <end position="66"/>
    </location>
</feature>
<organism evidence="2 3">
    <name type="scientific">Desulfovibrio psychrotolerans</name>
    <dbReference type="NCBI Taxonomy" id="415242"/>
    <lineage>
        <taxon>Bacteria</taxon>
        <taxon>Pseudomonadati</taxon>
        <taxon>Thermodesulfobacteriota</taxon>
        <taxon>Desulfovibrionia</taxon>
        <taxon>Desulfovibrionales</taxon>
        <taxon>Desulfovibrionaceae</taxon>
        <taxon>Desulfovibrio</taxon>
    </lineage>
</organism>
<sequence>MDDRNRLWDFGRDVWCSGGRTAGLASGLVSGLISQASGQPSARYRALRALLCLALVVSGMCGLLALSGCREAGQKQDAAQRDMPLWSDEFTEPSGAEPGSGADFGAEAGTVASSRFTIDIAPLWRACARRCLQDDEYGILTRRGCVEGCQMAYATITDKGMTYGSAEGCRRDIARMKTDERVKELRKQCTDRWKHLFKRRGCSDAVETYFSPWSERLCVPENMPISPDQWPPLD</sequence>
<gene>
    <name evidence="2" type="ORF">DSM19430T_07980</name>
</gene>
<name>A0A7J0BSY0_9BACT</name>
<evidence type="ECO:0000313" key="2">
    <source>
        <dbReference type="EMBL" id="GFM36114.1"/>
    </source>
</evidence>
<keyword evidence="3" id="KW-1185">Reference proteome</keyword>
<comment type="caution">
    <text evidence="2">The sequence shown here is derived from an EMBL/GenBank/DDBJ whole genome shotgun (WGS) entry which is preliminary data.</text>
</comment>
<dbReference type="AlphaFoldDB" id="A0A7J0BSY0"/>
<reference evidence="2 3" key="1">
    <citation type="submission" date="2020-05" db="EMBL/GenBank/DDBJ databases">
        <title>Draft genome sequence of Desulfovibrio psychrotolerans JS1T.</title>
        <authorList>
            <person name="Ueno A."/>
            <person name="Tamazawa S."/>
            <person name="Tamamura S."/>
            <person name="Murakami T."/>
            <person name="Kiyama T."/>
            <person name="Inomata H."/>
            <person name="Amano Y."/>
            <person name="Miyakawa K."/>
            <person name="Tamaki H."/>
            <person name="Naganuma T."/>
            <person name="Kaneko K."/>
        </authorList>
    </citation>
    <scope>NUCLEOTIDE SEQUENCE [LARGE SCALE GENOMIC DNA]</scope>
    <source>
        <strain evidence="2 3">JS1</strain>
    </source>
</reference>
<protein>
    <submittedName>
        <fullName evidence="2">Uncharacterized protein</fullName>
    </submittedName>
</protein>
<dbReference type="Proteomes" id="UP000503820">
    <property type="component" value="Unassembled WGS sequence"/>
</dbReference>
<dbReference type="EMBL" id="BLVP01000002">
    <property type="protein sequence ID" value="GFM36114.1"/>
    <property type="molecule type" value="Genomic_DNA"/>
</dbReference>
<evidence type="ECO:0000313" key="3">
    <source>
        <dbReference type="Proteomes" id="UP000503820"/>
    </source>
</evidence>
<keyword evidence="1" id="KW-0472">Membrane</keyword>